<protein>
    <submittedName>
        <fullName evidence="2">Uncharacterized protein</fullName>
    </submittedName>
</protein>
<evidence type="ECO:0000256" key="1">
    <source>
        <dbReference type="SAM" id="Coils"/>
    </source>
</evidence>
<gene>
    <name evidence="2" type="ORF">C2845_PM15G02600</name>
</gene>
<name>A0A3L6QB99_PANMI</name>
<comment type="caution">
    <text evidence="2">The sequence shown here is derived from an EMBL/GenBank/DDBJ whole genome shotgun (WGS) entry which is preliminary data.</text>
</comment>
<organism evidence="2 3">
    <name type="scientific">Panicum miliaceum</name>
    <name type="common">Proso millet</name>
    <name type="synonym">Broomcorn millet</name>
    <dbReference type="NCBI Taxonomy" id="4540"/>
    <lineage>
        <taxon>Eukaryota</taxon>
        <taxon>Viridiplantae</taxon>
        <taxon>Streptophyta</taxon>
        <taxon>Embryophyta</taxon>
        <taxon>Tracheophyta</taxon>
        <taxon>Spermatophyta</taxon>
        <taxon>Magnoliopsida</taxon>
        <taxon>Liliopsida</taxon>
        <taxon>Poales</taxon>
        <taxon>Poaceae</taxon>
        <taxon>PACMAD clade</taxon>
        <taxon>Panicoideae</taxon>
        <taxon>Panicodae</taxon>
        <taxon>Paniceae</taxon>
        <taxon>Panicinae</taxon>
        <taxon>Panicum</taxon>
        <taxon>Panicum sect. Panicum</taxon>
    </lineage>
</organism>
<feature type="coiled-coil region" evidence="1">
    <location>
        <begin position="2"/>
        <end position="29"/>
    </location>
</feature>
<reference evidence="3" key="1">
    <citation type="journal article" date="2019" name="Nat. Commun.">
        <title>The genome of broomcorn millet.</title>
        <authorList>
            <person name="Zou C."/>
            <person name="Miki D."/>
            <person name="Li D."/>
            <person name="Tang Q."/>
            <person name="Xiao L."/>
            <person name="Rajput S."/>
            <person name="Deng P."/>
            <person name="Jia W."/>
            <person name="Huang R."/>
            <person name="Zhang M."/>
            <person name="Sun Y."/>
            <person name="Hu J."/>
            <person name="Fu X."/>
            <person name="Schnable P.S."/>
            <person name="Li F."/>
            <person name="Zhang H."/>
            <person name="Feng B."/>
            <person name="Zhu X."/>
            <person name="Liu R."/>
            <person name="Schnable J.C."/>
            <person name="Zhu J.-K."/>
            <person name="Zhang H."/>
        </authorList>
    </citation>
    <scope>NUCLEOTIDE SEQUENCE [LARGE SCALE GENOMIC DNA]</scope>
</reference>
<evidence type="ECO:0000313" key="3">
    <source>
        <dbReference type="Proteomes" id="UP000275267"/>
    </source>
</evidence>
<keyword evidence="1" id="KW-0175">Coiled coil</keyword>
<sequence>MVKELRLENRQLKDQLAERKLEVKELHDNLRTFRRGLSSRLKRLYTVVGQEDLY</sequence>
<proteinExistence type="predicted"/>
<dbReference type="EMBL" id="PQIB02000013">
    <property type="protein sequence ID" value="RLM74497.1"/>
    <property type="molecule type" value="Genomic_DNA"/>
</dbReference>
<keyword evidence="3" id="KW-1185">Reference proteome</keyword>
<evidence type="ECO:0000313" key="2">
    <source>
        <dbReference type="EMBL" id="RLM74497.1"/>
    </source>
</evidence>
<dbReference type="Proteomes" id="UP000275267">
    <property type="component" value="Unassembled WGS sequence"/>
</dbReference>
<dbReference type="AlphaFoldDB" id="A0A3L6QB99"/>
<accession>A0A3L6QB99</accession>